<name>A0ABQ0YR18_9NOCA</name>
<dbReference type="EMBL" id="BLAH01000110">
    <property type="protein sequence ID" value="GES39040.1"/>
    <property type="molecule type" value="Genomic_DNA"/>
</dbReference>
<reference evidence="1 2" key="1">
    <citation type="journal article" date="2018" name="Biodegradation">
        <title>1,4-Dioxane degradation characteristics of Rhodococcus aetherivorans JCM 14343.</title>
        <authorList>
            <person name="Inoue D."/>
            <person name="Tsunoda T."/>
            <person name="Yamamoto N."/>
            <person name="Ike M."/>
            <person name="Sei K."/>
        </authorList>
    </citation>
    <scope>NUCLEOTIDE SEQUENCE [LARGE SCALE GENOMIC DNA]</scope>
    <source>
        <strain evidence="1 2">JCM 14343</strain>
    </source>
</reference>
<evidence type="ECO:0000313" key="1">
    <source>
        <dbReference type="EMBL" id="GES39040.1"/>
    </source>
</evidence>
<proteinExistence type="predicted"/>
<keyword evidence="2" id="KW-1185">Reference proteome</keyword>
<organism evidence="1 2">
    <name type="scientific">Rhodococcus aetherivorans</name>
    <dbReference type="NCBI Taxonomy" id="191292"/>
    <lineage>
        <taxon>Bacteria</taxon>
        <taxon>Bacillati</taxon>
        <taxon>Actinomycetota</taxon>
        <taxon>Actinomycetes</taxon>
        <taxon>Mycobacteriales</taxon>
        <taxon>Nocardiaceae</taxon>
        <taxon>Rhodococcus</taxon>
    </lineage>
</organism>
<sequence>MPEDGVRHRCVLGNRERLWHGKLSHGDPSINFSLVDVHCITRGRKTQQRGCPICSLFALTCEDTC</sequence>
<evidence type="ECO:0000313" key="2">
    <source>
        <dbReference type="Proteomes" id="UP000325466"/>
    </source>
</evidence>
<comment type="caution">
    <text evidence="1">The sequence shown here is derived from an EMBL/GenBank/DDBJ whole genome shotgun (WGS) entry which is preliminary data.</text>
</comment>
<protein>
    <submittedName>
        <fullName evidence="1">Uncharacterized protein</fullName>
    </submittedName>
</protein>
<gene>
    <name evidence="1" type="ORF">RAJCM14343_4308</name>
</gene>
<accession>A0ABQ0YR18</accession>
<dbReference type="Proteomes" id="UP000325466">
    <property type="component" value="Unassembled WGS sequence"/>
</dbReference>